<feature type="binding site" description="axial binding residue" evidence="8">
    <location>
        <position position="409"/>
    </location>
    <ligand>
        <name>heme</name>
        <dbReference type="ChEBI" id="CHEBI:30413"/>
    </ligand>
    <ligandPart>
        <name>Fe</name>
        <dbReference type="ChEBI" id="CHEBI:18248"/>
    </ligandPart>
</feature>
<dbReference type="GO" id="GO:0004497">
    <property type="term" value="F:monooxygenase activity"/>
    <property type="evidence" value="ECO:0007669"/>
    <property type="project" value="UniProtKB-KW"/>
</dbReference>
<comment type="cofactor">
    <cofactor evidence="1 8">
        <name>heme</name>
        <dbReference type="ChEBI" id="CHEBI:30413"/>
    </cofactor>
</comment>
<evidence type="ECO:0000313" key="9">
    <source>
        <dbReference type="EMBL" id="QCM03783.1"/>
    </source>
</evidence>
<evidence type="ECO:0000256" key="1">
    <source>
        <dbReference type="ARBA" id="ARBA00001971"/>
    </source>
</evidence>
<geneLocation type="plasmid" evidence="10">
    <name>patcfbp6624</name>
</geneLocation>
<dbReference type="GO" id="GO:0020037">
    <property type="term" value="F:heme binding"/>
    <property type="evidence" value="ECO:0007669"/>
    <property type="project" value="InterPro"/>
</dbReference>
<protein>
    <submittedName>
        <fullName evidence="9">Cytochrome P450</fullName>
    </submittedName>
</protein>
<gene>
    <name evidence="9" type="ORF">CFBP6624_26820</name>
</gene>
<dbReference type="AlphaFoldDB" id="A0AAE6EN44"/>
<evidence type="ECO:0000313" key="10">
    <source>
        <dbReference type="Proteomes" id="UP000298646"/>
    </source>
</evidence>
<evidence type="ECO:0000256" key="6">
    <source>
        <dbReference type="ARBA" id="ARBA00023004"/>
    </source>
</evidence>
<accession>A0AAE6EN44</accession>
<sequence>MERAERANGTVKGGRTLDSCSLFHVPRRFVNRRGRANVQSEFKEGEPVPPIPREKTLDSTLALIRDPYRYISNRCQHHGSDLFEARLLLRKTICMTGPEAARLFYDSSRFSRRDAMPKAIQKTLLGVGGVQGLDDDAHRHRKQMFMSLMTPARIEELVQLTTAELRLRVRTWESLDQVVLYPELQMILMRATCAWAGVPLADTEVDARTREITALFDHAGSVGFRHLWSRSARKRADRWLAQFVEQIRSGGVAPSDDSAAHIIAWHRDVNGELLAPHVAAVELLNVIRPTVAVSVYIVFVAHALHAHPQLHEKLQSNDDGYAERFVQEVRRYYPFFPAVAARTRQRFEWNGYPFSEGQRVLLDLYGTNQDRRTWKDPEEFEPERFSQWGASPFNFVPQGGGSHHADHRCPGEWIALELMKLATEFFTRRVTYEVPEQDLSIDWSRLPALPRSRFVIRNIRENQRAEARRRR</sequence>
<dbReference type="Gene3D" id="1.10.630.10">
    <property type="entry name" value="Cytochrome P450"/>
    <property type="match status" value="1"/>
</dbReference>
<dbReference type="EMBL" id="CP039909">
    <property type="protein sequence ID" value="QCM03783.1"/>
    <property type="molecule type" value="Genomic_DNA"/>
</dbReference>
<keyword evidence="7" id="KW-0503">Monooxygenase</keyword>
<keyword evidence="4 8" id="KW-0479">Metal-binding</keyword>
<evidence type="ECO:0000256" key="3">
    <source>
        <dbReference type="ARBA" id="ARBA00022617"/>
    </source>
</evidence>
<evidence type="ECO:0000256" key="4">
    <source>
        <dbReference type="ARBA" id="ARBA00022723"/>
    </source>
</evidence>
<dbReference type="InterPro" id="IPR002401">
    <property type="entry name" value="Cyt_P450_E_grp-I"/>
</dbReference>
<keyword evidence="5" id="KW-0560">Oxidoreductase</keyword>
<dbReference type="PRINTS" id="PR00463">
    <property type="entry name" value="EP450I"/>
</dbReference>
<keyword evidence="9" id="KW-0614">Plasmid</keyword>
<organism evidence="9 10">
    <name type="scientific">Agrobacterium tumefaciens</name>
    <dbReference type="NCBI Taxonomy" id="358"/>
    <lineage>
        <taxon>Bacteria</taxon>
        <taxon>Pseudomonadati</taxon>
        <taxon>Pseudomonadota</taxon>
        <taxon>Alphaproteobacteria</taxon>
        <taxon>Hyphomicrobiales</taxon>
        <taxon>Rhizobiaceae</taxon>
        <taxon>Rhizobium/Agrobacterium group</taxon>
        <taxon>Agrobacterium</taxon>
        <taxon>Agrobacterium tumefaciens complex</taxon>
    </lineage>
</organism>
<dbReference type="CDD" id="cd11067">
    <property type="entry name" value="CYP152"/>
    <property type="match status" value="1"/>
</dbReference>
<keyword evidence="3 8" id="KW-0349">Heme</keyword>
<dbReference type="PANTHER" id="PTHR24286:SF24">
    <property type="entry name" value="LANOSTEROL 14-ALPHA DEMETHYLASE"/>
    <property type="match status" value="1"/>
</dbReference>
<reference evidence="9 10" key="1">
    <citation type="submission" date="2019-04" db="EMBL/GenBank/DDBJ databases">
        <title>Complete genome sequence of Agrobacterium tumefaciens CFBP6624.</title>
        <authorList>
            <person name="Haryono M."/>
            <person name="Lin Y.-C."/>
            <person name="Lai E.-M."/>
            <person name="Kuo C.-H."/>
        </authorList>
    </citation>
    <scope>NUCLEOTIDE SEQUENCE [LARGE SCALE GENOMIC DNA]</scope>
    <source>
        <strain evidence="9 10">CFBP6624</strain>
        <plasmid evidence="10">patcfbp6624</plasmid>
    </source>
</reference>
<dbReference type="GO" id="GO:0005506">
    <property type="term" value="F:iron ion binding"/>
    <property type="evidence" value="ECO:0007669"/>
    <property type="project" value="InterPro"/>
</dbReference>
<evidence type="ECO:0000256" key="7">
    <source>
        <dbReference type="ARBA" id="ARBA00023033"/>
    </source>
</evidence>
<proteinExistence type="inferred from homology"/>
<keyword evidence="6 8" id="KW-0408">Iron</keyword>
<evidence type="ECO:0000256" key="8">
    <source>
        <dbReference type="PIRSR" id="PIRSR602401-1"/>
    </source>
</evidence>
<dbReference type="Pfam" id="PF00067">
    <property type="entry name" value="p450"/>
    <property type="match status" value="1"/>
</dbReference>
<dbReference type="Proteomes" id="UP000298646">
    <property type="component" value="Plasmid pAtCFBP6624"/>
</dbReference>
<dbReference type="GO" id="GO:0016705">
    <property type="term" value="F:oxidoreductase activity, acting on paired donors, with incorporation or reduction of molecular oxygen"/>
    <property type="evidence" value="ECO:0007669"/>
    <property type="project" value="InterPro"/>
</dbReference>
<dbReference type="InterPro" id="IPR036396">
    <property type="entry name" value="Cyt_P450_sf"/>
</dbReference>
<evidence type="ECO:0000256" key="2">
    <source>
        <dbReference type="ARBA" id="ARBA00010617"/>
    </source>
</evidence>
<dbReference type="PANTHER" id="PTHR24286">
    <property type="entry name" value="CYTOCHROME P450 26"/>
    <property type="match status" value="1"/>
</dbReference>
<comment type="similarity">
    <text evidence="2">Belongs to the cytochrome P450 family.</text>
</comment>
<dbReference type="SUPFAM" id="SSF48264">
    <property type="entry name" value="Cytochrome P450"/>
    <property type="match status" value="1"/>
</dbReference>
<dbReference type="GO" id="GO:0016125">
    <property type="term" value="P:sterol metabolic process"/>
    <property type="evidence" value="ECO:0007669"/>
    <property type="project" value="TreeGrafter"/>
</dbReference>
<evidence type="ECO:0000256" key="5">
    <source>
        <dbReference type="ARBA" id="ARBA00023002"/>
    </source>
</evidence>
<dbReference type="InterPro" id="IPR001128">
    <property type="entry name" value="Cyt_P450"/>
</dbReference>
<name>A0AAE6EN44_AGRTU</name>